<evidence type="ECO:0000256" key="10">
    <source>
        <dbReference type="SAM" id="Phobius"/>
    </source>
</evidence>
<dbReference type="InterPro" id="IPR013320">
    <property type="entry name" value="ConA-like_dom_sf"/>
</dbReference>
<dbReference type="InterPro" id="IPR050504">
    <property type="entry name" value="IgSF_BTN/MOG"/>
</dbReference>
<evidence type="ECO:0000256" key="7">
    <source>
        <dbReference type="ARBA" id="ARBA00023157"/>
    </source>
</evidence>
<keyword evidence="5 10" id="KW-1133">Transmembrane helix</keyword>
<keyword evidence="15" id="KW-1185">Reference proteome</keyword>
<dbReference type="EMBL" id="BAAFST010000013">
    <property type="protein sequence ID" value="GAB1297988.1"/>
    <property type="molecule type" value="Genomic_DNA"/>
</dbReference>
<dbReference type="SMART" id="SM00449">
    <property type="entry name" value="SPRY"/>
    <property type="match status" value="1"/>
</dbReference>
<dbReference type="Gene3D" id="2.60.40.10">
    <property type="entry name" value="Immunoglobulins"/>
    <property type="match status" value="2"/>
</dbReference>
<dbReference type="InterPro" id="IPR006574">
    <property type="entry name" value="PRY"/>
</dbReference>
<dbReference type="Pfam" id="PF07686">
    <property type="entry name" value="V-set"/>
    <property type="match status" value="1"/>
</dbReference>
<evidence type="ECO:0000256" key="4">
    <source>
        <dbReference type="ARBA" id="ARBA00022729"/>
    </source>
</evidence>
<feature type="domain" description="Ig-like" evidence="13">
    <location>
        <begin position="45"/>
        <end position="159"/>
    </location>
</feature>
<keyword evidence="9" id="KW-0393">Immunoglobulin domain</keyword>
<evidence type="ECO:0000256" key="9">
    <source>
        <dbReference type="ARBA" id="ARBA00023319"/>
    </source>
</evidence>
<feature type="transmembrane region" description="Helical" evidence="10">
    <location>
        <begin position="263"/>
        <end position="289"/>
    </location>
</feature>
<evidence type="ECO:0000259" key="13">
    <source>
        <dbReference type="PROSITE" id="PS50835"/>
    </source>
</evidence>
<dbReference type="Proteomes" id="UP001623349">
    <property type="component" value="Unassembled WGS sequence"/>
</dbReference>
<name>A0ABQ0FFE5_APOSI</name>
<evidence type="ECO:0000256" key="6">
    <source>
        <dbReference type="ARBA" id="ARBA00023136"/>
    </source>
</evidence>
<dbReference type="InterPro" id="IPR037958">
    <property type="entry name" value="SPRY/PRY_BTN1/2"/>
</dbReference>
<dbReference type="SUPFAM" id="SSF48726">
    <property type="entry name" value="Immunoglobulin"/>
    <property type="match status" value="2"/>
</dbReference>
<dbReference type="InterPro" id="IPR003877">
    <property type="entry name" value="SPRY_dom"/>
</dbReference>
<keyword evidence="7" id="KW-1015">Disulfide bond</keyword>
<keyword evidence="8" id="KW-0325">Glycoprotein</keyword>
<dbReference type="PROSITE" id="PS50188">
    <property type="entry name" value="B302_SPRY"/>
    <property type="match status" value="1"/>
</dbReference>
<dbReference type="CDD" id="cd15819">
    <property type="entry name" value="SPRY_PRY_BTN1_2"/>
    <property type="match status" value="1"/>
</dbReference>
<dbReference type="InterPro" id="IPR043136">
    <property type="entry name" value="B30.2/SPRY_sf"/>
</dbReference>
<feature type="domain" description="B30.2/SPRY" evidence="12">
    <location>
        <begin position="302"/>
        <end position="496"/>
    </location>
</feature>
<evidence type="ECO:0000256" key="3">
    <source>
        <dbReference type="ARBA" id="ARBA00022692"/>
    </source>
</evidence>
<dbReference type="PRINTS" id="PR01407">
    <property type="entry name" value="BUTYPHLNCDUF"/>
</dbReference>
<accession>A0ABQ0FFE5</accession>
<comment type="similarity">
    <text evidence="2">Belongs to the immunoglobulin superfamily. BTN/MOG family.</text>
</comment>
<dbReference type="PANTHER" id="PTHR24100">
    <property type="entry name" value="BUTYROPHILIN"/>
    <property type="match status" value="1"/>
</dbReference>
<dbReference type="SMART" id="SM00409">
    <property type="entry name" value="IG"/>
    <property type="match status" value="1"/>
</dbReference>
<dbReference type="Gene3D" id="2.60.120.920">
    <property type="match status" value="1"/>
</dbReference>
<evidence type="ECO:0000256" key="2">
    <source>
        <dbReference type="ARBA" id="ARBA00007591"/>
    </source>
</evidence>
<comment type="caution">
    <text evidence="14">The sequence shown here is derived from an EMBL/GenBank/DDBJ whole genome shotgun (WGS) entry which is preliminary data.</text>
</comment>
<evidence type="ECO:0000256" key="1">
    <source>
        <dbReference type="ARBA" id="ARBA00004479"/>
    </source>
</evidence>
<protein>
    <submittedName>
        <fullName evidence="14">Butyrophilin subfamily 1 member A1</fullName>
    </submittedName>
</protein>
<dbReference type="PROSITE" id="PS50835">
    <property type="entry name" value="IG_LIKE"/>
    <property type="match status" value="2"/>
</dbReference>
<feature type="chain" id="PRO_5045275440" evidence="11">
    <location>
        <begin position="44"/>
        <end position="538"/>
    </location>
</feature>
<dbReference type="Pfam" id="PF13765">
    <property type="entry name" value="PRY"/>
    <property type="match status" value="1"/>
</dbReference>
<evidence type="ECO:0000313" key="15">
    <source>
        <dbReference type="Proteomes" id="UP001623349"/>
    </source>
</evidence>
<keyword evidence="4 11" id="KW-0732">Signal</keyword>
<dbReference type="Pfam" id="PF00622">
    <property type="entry name" value="SPRY"/>
    <property type="match status" value="1"/>
</dbReference>
<evidence type="ECO:0000256" key="5">
    <source>
        <dbReference type="ARBA" id="ARBA00022989"/>
    </source>
</evidence>
<dbReference type="PANTHER" id="PTHR24100:SF138">
    <property type="entry name" value="BUTYROPHILIN SUBFAMILY 1 MEMBER A1"/>
    <property type="match status" value="1"/>
</dbReference>
<evidence type="ECO:0000313" key="14">
    <source>
        <dbReference type="EMBL" id="GAB1297988.1"/>
    </source>
</evidence>
<gene>
    <name evidence="14" type="ORF">APTSU1_001322400</name>
</gene>
<dbReference type="InterPro" id="IPR036179">
    <property type="entry name" value="Ig-like_dom_sf"/>
</dbReference>
<feature type="domain" description="Ig-like" evidence="13">
    <location>
        <begin position="165"/>
        <end position="253"/>
    </location>
</feature>
<reference evidence="14 15" key="1">
    <citation type="submission" date="2024-08" db="EMBL/GenBank/DDBJ databases">
        <title>The draft genome of Apodemus speciosus.</title>
        <authorList>
            <person name="Nabeshima K."/>
            <person name="Suzuki S."/>
            <person name="Onuma M."/>
        </authorList>
    </citation>
    <scope>NUCLEOTIDE SEQUENCE [LARGE SCALE GENOMIC DNA]</scope>
    <source>
        <strain evidence="14">IB14-021</strain>
    </source>
</reference>
<organism evidence="14 15">
    <name type="scientific">Apodemus speciosus</name>
    <name type="common">Large Japanese field mouse</name>
    <dbReference type="NCBI Taxonomy" id="105296"/>
    <lineage>
        <taxon>Eukaryota</taxon>
        <taxon>Metazoa</taxon>
        <taxon>Chordata</taxon>
        <taxon>Craniata</taxon>
        <taxon>Vertebrata</taxon>
        <taxon>Euteleostomi</taxon>
        <taxon>Mammalia</taxon>
        <taxon>Eutheria</taxon>
        <taxon>Euarchontoglires</taxon>
        <taxon>Glires</taxon>
        <taxon>Rodentia</taxon>
        <taxon>Myomorpha</taxon>
        <taxon>Muroidea</taxon>
        <taxon>Muridae</taxon>
        <taxon>Murinae</taxon>
        <taxon>Apodemus</taxon>
    </lineage>
</organism>
<dbReference type="InterPro" id="IPR013783">
    <property type="entry name" value="Ig-like_fold"/>
</dbReference>
<feature type="signal peptide" evidence="11">
    <location>
        <begin position="1"/>
        <end position="43"/>
    </location>
</feature>
<keyword evidence="6 10" id="KW-0472">Membrane</keyword>
<dbReference type="InterPro" id="IPR001870">
    <property type="entry name" value="B30.2/SPRY"/>
</dbReference>
<dbReference type="InterPro" id="IPR053896">
    <property type="entry name" value="BTN3A2-like_Ig-C"/>
</dbReference>
<dbReference type="CDD" id="cd05713">
    <property type="entry name" value="IgV_MOG_like"/>
    <property type="match status" value="1"/>
</dbReference>
<evidence type="ECO:0000259" key="12">
    <source>
        <dbReference type="PROSITE" id="PS50188"/>
    </source>
</evidence>
<proteinExistence type="inferred from homology"/>
<dbReference type="InterPro" id="IPR007110">
    <property type="entry name" value="Ig-like_dom"/>
</dbReference>
<evidence type="ECO:0000256" key="8">
    <source>
        <dbReference type="ARBA" id="ARBA00023180"/>
    </source>
</evidence>
<evidence type="ECO:0000256" key="11">
    <source>
        <dbReference type="SAM" id="SignalP"/>
    </source>
</evidence>
<dbReference type="InterPro" id="IPR003599">
    <property type="entry name" value="Ig_sub"/>
</dbReference>
<dbReference type="InterPro" id="IPR003879">
    <property type="entry name" value="Butyrophylin_SPRY"/>
</dbReference>
<sequence>MDLKLLVDSIAPTSSEMAVPTNSYLLVCLFTLMVLQLPTLDSAAPFDVTAPQEPVLALVGSDAKLTCRFSPNASSEHMELLWFRQMRSPAVLLYRDGQEQEGQQMTEYRGRATLMTAGLLDGRATLQIRGVRVSDQGEYRCFFKNDDDSEEAAVHLKVAAVGSDPHISMKVQENGDVELECTSSGWYPEPQVQWRTPNREMLPSTSESQKHDEEGLFAVAASMMIRDSLIKNVSCCIQNILLGQGKEVETSLPAPFVPRLTPWIVAVAIILLALGLLTIGSILFTWKLYKERSSLRKKEFGSKERLLEELRCKKAALHEVDVTLDPDTAHPHLFLYEDSKSVRLEDSRQILPDRPERFDSWPCVLGRETFTSGRHYWEVEVGDRTDWAIGVCRENVVKKGFDPMTPDNGFWAVELYGNGYWALTPLRTPLRLAGPPRRVGVFLDYESGDISFYNMTDGSLIYSFPSMSFSGPLRPFFCLWSCGKKPLTICPTADGPEKITVIANVQDNIPLSPLGEGSASGDTLHSKLIPFSPSQAAL</sequence>
<dbReference type="InterPro" id="IPR013106">
    <property type="entry name" value="Ig_V-set"/>
</dbReference>
<dbReference type="SMART" id="SM00406">
    <property type="entry name" value="IGv"/>
    <property type="match status" value="1"/>
</dbReference>
<dbReference type="SUPFAM" id="SSF49899">
    <property type="entry name" value="Concanavalin A-like lectins/glucanases"/>
    <property type="match status" value="1"/>
</dbReference>
<keyword evidence="3 10" id="KW-0812">Transmembrane</keyword>
<dbReference type="SMART" id="SM00589">
    <property type="entry name" value="PRY"/>
    <property type="match status" value="1"/>
</dbReference>
<comment type="subcellular location">
    <subcellularLocation>
        <location evidence="1">Membrane</location>
        <topology evidence="1">Single-pass type I membrane protein</topology>
    </subcellularLocation>
</comment>
<dbReference type="Pfam" id="PF22705">
    <property type="entry name" value="C2-set_3"/>
    <property type="match status" value="1"/>
</dbReference>